<evidence type="ECO:0000256" key="4">
    <source>
        <dbReference type="ARBA" id="ARBA00022670"/>
    </source>
</evidence>
<dbReference type="AlphaFoldDB" id="A0A6A6YK37"/>
<keyword evidence="17" id="KW-1185">Reference proteome</keyword>
<comment type="function">
    <text evidence="10">Secreted aspartic endopeptidase that allows assimilation of proteinaceous substrates. The scissile peptide bond is attacked by a nucleophilic water molecule activated by two aspartic residues in the active site. Shows a broad primary substrate specificity. Favors hydrophobic residues at the P1 and P1' positions.</text>
</comment>
<feature type="domain" description="Peptidase A1" evidence="15">
    <location>
        <begin position="119"/>
        <end position="433"/>
    </location>
</feature>
<dbReference type="FunFam" id="2.40.70.10:FF:000026">
    <property type="entry name" value="Endothiapepsin"/>
    <property type="match status" value="1"/>
</dbReference>
<evidence type="ECO:0000256" key="9">
    <source>
        <dbReference type="ARBA" id="ARBA00023180"/>
    </source>
</evidence>
<evidence type="ECO:0000256" key="12">
    <source>
        <dbReference type="RuleBase" id="RU000454"/>
    </source>
</evidence>
<reference evidence="18" key="3">
    <citation type="submission" date="2025-04" db="UniProtKB">
        <authorList>
            <consortium name="RefSeq"/>
        </authorList>
    </citation>
    <scope>IDENTIFICATION</scope>
    <source>
        <strain evidence="18">CBS 304.34</strain>
    </source>
</reference>
<dbReference type="FunFam" id="2.40.70.10:FF:000024">
    <property type="entry name" value="Endothiapepsin"/>
    <property type="match status" value="1"/>
</dbReference>
<evidence type="ECO:0000256" key="13">
    <source>
        <dbReference type="SAM" id="MobiDB-lite"/>
    </source>
</evidence>
<dbReference type="Proteomes" id="UP000504636">
    <property type="component" value="Unplaced"/>
</dbReference>
<keyword evidence="5 14" id="KW-0732">Signal</keyword>
<reference evidence="18" key="2">
    <citation type="submission" date="2020-04" db="EMBL/GenBank/DDBJ databases">
        <authorList>
            <consortium name="NCBI Genome Project"/>
        </authorList>
    </citation>
    <scope>NUCLEOTIDE SEQUENCE</scope>
    <source>
        <strain evidence="18">CBS 304.34</strain>
    </source>
</reference>
<keyword evidence="4 12" id="KW-0645">Protease</keyword>
<protein>
    <submittedName>
        <fullName evidence="16 18">Acid protease</fullName>
    </submittedName>
</protein>
<feature type="compositionally biased region" description="Low complexity" evidence="13">
    <location>
        <begin position="85"/>
        <end position="103"/>
    </location>
</feature>
<evidence type="ECO:0000256" key="5">
    <source>
        <dbReference type="ARBA" id="ARBA00022729"/>
    </source>
</evidence>
<proteinExistence type="inferred from homology"/>
<evidence type="ECO:0000259" key="15">
    <source>
        <dbReference type="PROSITE" id="PS51767"/>
    </source>
</evidence>
<dbReference type="RefSeq" id="XP_033575288.1">
    <property type="nucleotide sequence ID" value="XM_033720254.1"/>
</dbReference>
<dbReference type="PANTHER" id="PTHR47966">
    <property type="entry name" value="BETA-SITE APP-CLEAVING ENZYME, ISOFORM A-RELATED"/>
    <property type="match status" value="1"/>
</dbReference>
<dbReference type="PROSITE" id="PS00141">
    <property type="entry name" value="ASP_PROTEASE"/>
    <property type="match status" value="1"/>
</dbReference>
<dbReference type="InterPro" id="IPR033121">
    <property type="entry name" value="PEPTIDASE_A1"/>
</dbReference>
<evidence type="ECO:0000256" key="10">
    <source>
        <dbReference type="ARBA" id="ARBA00055396"/>
    </source>
</evidence>
<feature type="compositionally biased region" description="Polar residues" evidence="13">
    <location>
        <begin position="104"/>
        <end position="113"/>
    </location>
</feature>
<dbReference type="PANTHER" id="PTHR47966:SF23">
    <property type="entry name" value="ASPARTIC ENDOPEPTIDASE, PUTATIVE (AFU_ORTHOLOGUE AFUA_2G15950)-RELATED"/>
    <property type="match status" value="1"/>
</dbReference>
<evidence type="ECO:0000256" key="14">
    <source>
        <dbReference type="SAM" id="SignalP"/>
    </source>
</evidence>
<dbReference type="GeneID" id="54461147"/>
<organism evidence="16">
    <name type="scientific">Mytilinidion resinicola</name>
    <dbReference type="NCBI Taxonomy" id="574789"/>
    <lineage>
        <taxon>Eukaryota</taxon>
        <taxon>Fungi</taxon>
        <taxon>Dikarya</taxon>
        <taxon>Ascomycota</taxon>
        <taxon>Pezizomycotina</taxon>
        <taxon>Dothideomycetes</taxon>
        <taxon>Pleosporomycetidae</taxon>
        <taxon>Mytilinidiales</taxon>
        <taxon>Mytilinidiaceae</taxon>
        <taxon>Mytilinidion</taxon>
    </lineage>
</organism>
<dbReference type="GO" id="GO:0005576">
    <property type="term" value="C:extracellular region"/>
    <property type="evidence" value="ECO:0007669"/>
    <property type="project" value="UniProtKB-SubCell"/>
</dbReference>
<dbReference type="Gene3D" id="2.40.70.10">
    <property type="entry name" value="Acid Proteases"/>
    <property type="match status" value="2"/>
</dbReference>
<evidence type="ECO:0000313" key="17">
    <source>
        <dbReference type="Proteomes" id="UP000504636"/>
    </source>
</evidence>
<keyword evidence="9" id="KW-0325">Glycoprotein</keyword>
<dbReference type="PRINTS" id="PR00792">
    <property type="entry name" value="PEPSIN"/>
</dbReference>
<dbReference type="CDD" id="cd06097">
    <property type="entry name" value="Aspergillopepsin_like"/>
    <property type="match status" value="1"/>
</dbReference>
<dbReference type="PROSITE" id="PS51767">
    <property type="entry name" value="PEPTIDASE_A1"/>
    <property type="match status" value="1"/>
</dbReference>
<dbReference type="InterPro" id="IPR021109">
    <property type="entry name" value="Peptidase_aspartic_dom_sf"/>
</dbReference>
<keyword evidence="3" id="KW-0964">Secreted</keyword>
<reference evidence="16 18" key="1">
    <citation type="journal article" date="2020" name="Stud. Mycol.">
        <title>101 Dothideomycetes genomes: a test case for predicting lifestyles and emergence of pathogens.</title>
        <authorList>
            <person name="Haridas S."/>
            <person name="Albert R."/>
            <person name="Binder M."/>
            <person name="Bloem J."/>
            <person name="Labutti K."/>
            <person name="Salamov A."/>
            <person name="Andreopoulos B."/>
            <person name="Baker S."/>
            <person name="Barry K."/>
            <person name="Bills G."/>
            <person name="Bluhm B."/>
            <person name="Cannon C."/>
            <person name="Castanera R."/>
            <person name="Culley D."/>
            <person name="Daum C."/>
            <person name="Ezra D."/>
            <person name="Gonzalez J."/>
            <person name="Henrissat B."/>
            <person name="Kuo A."/>
            <person name="Liang C."/>
            <person name="Lipzen A."/>
            <person name="Lutzoni F."/>
            <person name="Magnuson J."/>
            <person name="Mondo S."/>
            <person name="Nolan M."/>
            <person name="Ohm R."/>
            <person name="Pangilinan J."/>
            <person name="Park H.-J."/>
            <person name="Ramirez L."/>
            <person name="Alfaro M."/>
            <person name="Sun H."/>
            <person name="Tritt A."/>
            <person name="Yoshinaga Y."/>
            <person name="Zwiers L.-H."/>
            <person name="Turgeon B."/>
            <person name="Goodwin S."/>
            <person name="Spatafora J."/>
            <person name="Crous P."/>
            <person name="Grigoriev I."/>
        </authorList>
    </citation>
    <scope>NUCLEOTIDE SEQUENCE</scope>
    <source>
        <strain evidence="16 18">CBS 304.34</strain>
    </source>
</reference>
<evidence type="ECO:0000256" key="6">
    <source>
        <dbReference type="ARBA" id="ARBA00022750"/>
    </source>
</evidence>
<dbReference type="InterPro" id="IPR001969">
    <property type="entry name" value="Aspartic_peptidase_AS"/>
</dbReference>
<dbReference type="SUPFAM" id="SSF50630">
    <property type="entry name" value="Acid proteases"/>
    <property type="match status" value="1"/>
</dbReference>
<evidence type="ECO:0000256" key="11">
    <source>
        <dbReference type="PIRSR" id="PIRSR601461-1"/>
    </source>
</evidence>
<comment type="similarity">
    <text evidence="2 12">Belongs to the peptidase A1 family.</text>
</comment>
<evidence type="ECO:0000313" key="18">
    <source>
        <dbReference type="RefSeq" id="XP_033575288.1"/>
    </source>
</evidence>
<evidence type="ECO:0000313" key="16">
    <source>
        <dbReference type="EMBL" id="KAF2808324.1"/>
    </source>
</evidence>
<comment type="subcellular location">
    <subcellularLocation>
        <location evidence="1">Secreted</location>
    </subcellularLocation>
</comment>
<feature type="chain" id="PRO_5044629167" evidence="14">
    <location>
        <begin position="21"/>
        <end position="438"/>
    </location>
</feature>
<gene>
    <name evidence="16 18" type="ORF">BDZ99DRAFT_464199</name>
</gene>
<sequence length="438" mass="45210">MPSLRVLLLLVALLATVALAAPTPGKLVGRSFKVPRSINPASKRQLNGMDAITKAYRKYKWGIIGAKRHHHGKKHGVKTPFSQGNATTPGNAAPSTAPAAASNETGEVTATPENNDALFLSPVKIGGQTLNMDFDTGSSDLWVFNTALSSAEIGGHTAFDPTKSSTFKAIDNAAFSISYGDGSDAAGTVGNDVVDIGGATVTAQAVELATAVSQSFVQDTNNDGLVGLAFSKLNTVTIGGTKTPQKTFFDNVMPSLAAPVFTVDLESDGTGTYEFGNIDTTRFAGPLAFVAVDSTNGFWQFDSPGFTINGKAQQNTGASPAIADTGTSLLLVDDAVATAYYAQVQGAVNDPNSGGFVYPCNTTPPDFGVAIGANYVANVPGDQITFAPVDATNTTCFGGVQSNGGSNLQIYGDTMFKSQFVVFNGGNQSLGFAPKAAK</sequence>
<dbReference type="GO" id="GO:0004190">
    <property type="term" value="F:aspartic-type endopeptidase activity"/>
    <property type="evidence" value="ECO:0007669"/>
    <property type="project" value="UniProtKB-KW"/>
</dbReference>
<feature type="active site" evidence="11">
    <location>
        <position position="324"/>
    </location>
</feature>
<evidence type="ECO:0000256" key="2">
    <source>
        <dbReference type="ARBA" id="ARBA00007447"/>
    </source>
</evidence>
<dbReference type="OrthoDB" id="2747330at2759"/>
<accession>A0A6A6YK37</accession>
<keyword evidence="8" id="KW-0865">Zymogen</keyword>
<keyword evidence="6 12" id="KW-0064">Aspartyl protease</keyword>
<feature type="signal peptide" evidence="14">
    <location>
        <begin position="1"/>
        <end position="20"/>
    </location>
</feature>
<dbReference type="InterPro" id="IPR001461">
    <property type="entry name" value="Aspartic_peptidase_A1"/>
</dbReference>
<feature type="region of interest" description="Disordered" evidence="13">
    <location>
        <begin position="69"/>
        <end position="113"/>
    </location>
</feature>
<dbReference type="EMBL" id="MU003703">
    <property type="protein sequence ID" value="KAF2808324.1"/>
    <property type="molecule type" value="Genomic_DNA"/>
</dbReference>
<evidence type="ECO:0000256" key="7">
    <source>
        <dbReference type="ARBA" id="ARBA00022801"/>
    </source>
</evidence>
<dbReference type="InterPro" id="IPR034163">
    <property type="entry name" value="Aspergillopepsin-like_cat_dom"/>
</dbReference>
<dbReference type="GO" id="GO:0006508">
    <property type="term" value="P:proteolysis"/>
    <property type="evidence" value="ECO:0007669"/>
    <property type="project" value="UniProtKB-KW"/>
</dbReference>
<feature type="active site" evidence="11">
    <location>
        <position position="135"/>
    </location>
</feature>
<evidence type="ECO:0000256" key="3">
    <source>
        <dbReference type="ARBA" id="ARBA00022525"/>
    </source>
</evidence>
<evidence type="ECO:0000256" key="8">
    <source>
        <dbReference type="ARBA" id="ARBA00023145"/>
    </source>
</evidence>
<dbReference type="Pfam" id="PF00026">
    <property type="entry name" value="Asp"/>
    <property type="match status" value="1"/>
</dbReference>
<keyword evidence="7 12" id="KW-0378">Hydrolase</keyword>
<evidence type="ECO:0000256" key="1">
    <source>
        <dbReference type="ARBA" id="ARBA00004613"/>
    </source>
</evidence>
<name>A0A6A6YK37_9PEZI</name>